<evidence type="ECO:0000256" key="9">
    <source>
        <dbReference type="ARBA" id="ARBA00022842"/>
    </source>
</evidence>
<comment type="caution">
    <text evidence="12">Lacks conserved residue(s) required for the propagation of feature annotation.</text>
</comment>
<dbReference type="HAMAP" id="MF_01987">
    <property type="entry name" value="Ribokinase"/>
    <property type="match status" value="1"/>
</dbReference>
<dbReference type="InterPro" id="IPR002139">
    <property type="entry name" value="Ribo/fructo_kinase"/>
</dbReference>
<keyword evidence="7 12" id="KW-0418">Kinase</keyword>
<name>A0A6A9QK27_ACIIN</name>
<dbReference type="EMBL" id="WFIY01000004">
    <property type="protein sequence ID" value="MUM64228.1"/>
    <property type="molecule type" value="Genomic_DNA"/>
</dbReference>
<keyword evidence="10 12" id="KW-0630">Potassium</keyword>
<dbReference type="Gene3D" id="3.40.1190.20">
    <property type="match status" value="1"/>
</dbReference>
<feature type="binding site" evidence="12">
    <location>
        <begin position="203"/>
        <end position="208"/>
    </location>
    <ligand>
        <name>ATP</name>
        <dbReference type="ChEBI" id="CHEBI:30616"/>
    </ligand>
</feature>
<dbReference type="InterPro" id="IPR002173">
    <property type="entry name" value="Carboh/pur_kinase_PfkB_CS"/>
</dbReference>
<evidence type="ECO:0000256" key="3">
    <source>
        <dbReference type="ARBA" id="ARBA00016943"/>
    </source>
</evidence>
<feature type="binding site" evidence="12">
    <location>
        <position position="259"/>
    </location>
    <ligand>
        <name>ATP</name>
        <dbReference type="ChEBI" id="CHEBI:30616"/>
    </ligand>
</feature>
<comment type="subunit">
    <text evidence="12">Homodimer.</text>
</comment>
<evidence type="ECO:0000256" key="2">
    <source>
        <dbReference type="ARBA" id="ARBA00012035"/>
    </source>
</evidence>
<keyword evidence="8 12" id="KW-0067">ATP-binding</keyword>
<dbReference type="PRINTS" id="PR00990">
    <property type="entry name" value="RIBOKINASE"/>
</dbReference>
<dbReference type="InterPro" id="IPR011611">
    <property type="entry name" value="PfkB_dom"/>
</dbReference>
<dbReference type="AlphaFoldDB" id="A0A6A9QK27"/>
<evidence type="ECO:0000256" key="11">
    <source>
        <dbReference type="ARBA" id="ARBA00023277"/>
    </source>
</evidence>
<proteinExistence type="inferred from homology"/>
<evidence type="ECO:0000313" key="14">
    <source>
        <dbReference type="EMBL" id="MUM64228.1"/>
    </source>
</evidence>
<comment type="similarity">
    <text evidence="1">Belongs to the carbohydrate kinase pfkB family.</text>
</comment>
<comment type="similarity">
    <text evidence="12">Belongs to the carbohydrate kinase PfkB family. Ribokinase subfamily.</text>
</comment>
<feature type="binding site" evidence="12">
    <location>
        <position position="131"/>
    </location>
    <ligand>
        <name>substrate</name>
    </ligand>
</feature>
<comment type="function">
    <text evidence="12">Catalyzes the phosphorylation of ribose at O-5 in a reaction requiring ATP and magnesium. The resulting D-ribose-5-phosphate can then be used either for sythesis of nucleotides, histidine, and tryptophan, or as a component of the pentose phosphate pathway.</text>
</comment>
<feature type="binding site" evidence="12">
    <location>
        <position position="231"/>
    </location>
    <ligand>
        <name>K(+)</name>
        <dbReference type="ChEBI" id="CHEBI:29103"/>
    </ligand>
</feature>
<dbReference type="RefSeq" id="WP_155862739.1">
    <property type="nucleotide sequence ID" value="NZ_WFIY01000004.1"/>
</dbReference>
<dbReference type="PANTHER" id="PTHR10584">
    <property type="entry name" value="SUGAR KINASE"/>
    <property type="match status" value="1"/>
</dbReference>
<evidence type="ECO:0000256" key="8">
    <source>
        <dbReference type="ARBA" id="ARBA00022840"/>
    </source>
</evidence>
<keyword evidence="5 12" id="KW-0479">Metal-binding</keyword>
<protein>
    <recommendedName>
        <fullName evidence="3 12">Ribokinase</fullName>
        <shortName evidence="12">RK</shortName>
        <ecNumber evidence="2 12">2.7.1.15</ecNumber>
    </recommendedName>
</protein>
<feature type="binding site" evidence="12">
    <location>
        <position position="229"/>
    </location>
    <ligand>
        <name>K(+)</name>
        <dbReference type="ChEBI" id="CHEBI:29103"/>
    </ligand>
</feature>
<dbReference type="SUPFAM" id="SSF53613">
    <property type="entry name" value="Ribokinase-like"/>
    <property type="match status" value="1"/>
</dbReference>
<feature type="binding site" evidence="12">
    <location>
        <position position="235"/>
    </location>
    <ligand>
        <name>substrate</name>
    </ligand>
</feature>
<dbReference type="InterPro" id="IPR029056">
    <property type="entry name" value="Ribokinase-like"/>
</dbReference>
<feature type="binding site" evidence="12">
    <location>
        <position position="270"/>
    </location>
    <ligand>
        <name>K(+)</name>
        <dbReference type="ChEBI" id="CHEBI:29103"/>
    </ligand>
</feature>
<dbReference type="EC" id="2.7.1.15" evidence="2 12"/>
<sequence>MIYVVGSYNTDYIIRVEEFPAVGETIFAKEIIVSHGGKGSNQAVSAARLGSKVRLIVAVGNDERGKDALRFWKEEGVDTSGVKIKNTYTGSAYILVNKRGETMIVVNRGANYELNEDDVELDDGILLTQMEIRENVVKKALQRFEGIRILNPAPANISDYSILNYVDILTPNEIEFKELTSADDIEYGLNILLKKVKMAVIVTLGERGALIATKDKRVLISAPKVKAIDTTGAGDVFNAALAHSLEKGEDLESAVEFANIIASYSVTKIGAIGPKWEEVREFVEKEKRNEKDRRREEERRN</sequence>
<dbReference type="CDD" id="cd01174">
    <property type="entry name" value="ribokinase"/>
    <property type="match status" value="1"/>
</dbReference>
<feature type="binding site" evidence="12">
    <location>
        <begin position="37"/>
        <end position="41"/>
    </location>
    <ligand>
        <name>substrate</name>
    </ligand>
</feature>
<organism evidence="14 15">
    <name type="scientific">Acidianus infernus</name>
    <dbReference type="NCBI Taxonomy" id="12915"/>
    <lineage>
        <taxon>Archaea</taxon>
        <taxon>Thermoproteota</taxon>
        <taxon>Thermoprotei</taxon>
        <taxon>Sulfolobales</taxon>
        <taxon>Sulfolobaceae</taxon>
        <taxon>Acidianus</taxon>
    </lineage>
</organism>
<keyword evidence="11 12" id="KW-0119">Carbohydrate metabolism</keyword>
<dbReference type="Pfam" id="PF00294">
    <property type="entry name" value="PfkB"/>
    <property type="match status" value="1"/>
</dbReference>
<feature type="binding site" evidence="12">
    <location>
        <position position="172"/>
    </location>
    <ligand>
        <name>ATP</name>
        <dbReference type="ChEBI" id="CHEBI:30616"/>
    </ligand>
</feature>
<feature type="active site" description="Proton acceptor" evidence="12">
    <location>
        <position position="235"/>
    </location>
</feature>
<accession>A0A6A9QK27</accession>
<feature type="binding site" evidence="12">
    <location>
        <position position="268"/>
    </location>
    <ligand>
        <name>K(+)</name>
        <dbReference type="ChEBI" id="CHEBI:29103"/>
    </ligand>
</feature>
<evidence type="ECO:0000256" key="6">
    <source>
        <dbReference type="ARBA" id="ARBA00022741"/>
    </source>
</evidence>
<feature type="binding site" evidence="12">
    <location>
        <begin position="9"/>
        <end position="11"/>
    </location>
    <ligand>
        <name>substrate</name>
    </ligand>
</feature>
<dbReference type="PROSITE" id="PS00584">
    <property type="entry name" value="PFKB_KINASES_2"/>
    <property type="match status" value="1"/>
</dbReference>
<comment type="activity regulation">
    <text evidence="12">Activated by a monovalent cation that binds near, but not in, the active site. The most likely occupant of the site in vivo is potassium. Ion binding induces a conformational change that may alter substrate affinity.</text>
</comment>
<dbReference type="GO" id="GO:0005524">
    <property type="term" value="F:ATP binding"/>
    <property type="evidence" value="ECO:0007669"/>
    <property type="project" value="UniProtKB-UniRule"/>
</dbReference>
<comment type="catalytic activity">
    <reaction evidence="12">
        <text>D-ribose + ATP = D-ribose 5-phosphate + ADP + H(+)</text>
        <dbReference type="Rhea" id="RHEA:13697"/>
        <dbReference type="ChEBI" id="CHEBI:15378"/>
        <dbReference type="ChEBI" id="CHEBI:30616"/>
        <dbReference type="ChEBI" id="CHEBI:47013"/>
        <dbReference type="ChEBI" id="CHEBI:78346"/>
        <dbReference type="ChEBI" id="CHEBI:456216"/>
        <dbReference type="EC" id="2.7.1.15"/>
    </reaction>
</comment>
<evidence type="ECO:0000313" key="15">
    <source>
        <dbReference type="Proteomes" id="UP000440125"/>
    </source>
</evidence>
<evidence type="ECO:0000256" key="12">
    <source>
        <dbReference type="HAMAP-Rule" id="MF_01987"/>
    </source>
</evidence>
<dbReference type="GO" id="GO:0005737">
    <property type="term" value="C:cytoplasm"/>
    <property type="evidence" value="ECO:0007669"/>
    <property type="project" value="UniProtKB-SubCell"/>
</dbReference>
<keyword evidence="12" id="KW-0963">Cytoplasm</keyword>
<dbReference type="OrthoDB" id="26949at2157"/>
<comment type="subcellular location">
    <subcellularLocation>
        <location evidence="12">Cytoplasm</location>
    </subcellularLocation>
</comment>
<gene>
    <name evidence="12" type="primary">rbsK</name>
    <name evidence="14" type="ORF">D1867_02955</name>
</gene>
<dbReference type="UniPathway" id="UPA00916">
    <property type="reaction ID" value="UER00889"/>
</dbReference>
<keyword evidence="9 12" id="KW-0460">Magnesium</keyword>
<evidence type="ECO:0000256" key="5">
    <source>
        <dbReference type="ARBA" id="ARBA00022723"/>
    </source>
</evidence>
<keyword evidence="6 12" id="KW-0547">Nucleotide-binding</keyword>
<evidence type="ECO:0000256" key="10">
    <source>
        <dbReference type="ARBA" id="ARBA00022958"/>
    </source>
</evidence>
<dbReference type="GO" id="GO:0046872">
    <property type="term" value="F:metal ion binding"/>
    <property type="evidence" value="ECO:0007669"/>
    <property type="project" value="UniProtKB-KW"/>
</dbReference>
<comment type="pathway">
    <text evidence="12">Carbohydrate metabolism; D-ribose degradation; D-ribose 5-phosphate from beta-D-ribopyranose: step 2/2.</text>
</comment>
<feature type="binding site" evidence="12">
    <location>
        <begin position="234"/>
        <end position="235"/>
    </location>
    <ligand>
        <name>ATP</name>
        <dbReference type="ChEBI" id="CHEBI:30616"/>
    </ligand>
</feature>
<dbReference type="GO" id="GO:0004747">
    <property type="term" value="F:ribokinase activity"/>
    <property type="evidence" value="ECO:0007669"/>
    <property type="project" value="UniProtKB-UniRule"/>
</dbReference>
<comment type="cofactor">
    <cofactor evidence="12">
        <name>Mg(2+)</name>
        <dbReference type="ChEBI" id="CHEBI:18420"/>
    </cofactor>
    <text evidence="12">Requires a divalent cation, most likely magnesium in vivo, as an electrophilic catalyst to aid phosphoryl group transfer. It is the chelate of the metal and the nucleotide that is the actual substrate.</text>
</comment>
<dbReference type="GO" id="GO:0019303">
    <property type="term" value="P:D-ribose catabolic process"/>
    <property type="evidence" value="ECO:0007669"/>
    <property type="project" value="UniProtKB-UniRule"/>
</dbReference>
<keyword evidence="4 12" id="KW-0808">Transferase</keyword>
<feature type="binding site" evidence="12">
    <location>
        <position position="265"/>
    </location>
    <ligand>
        <name>K(+)</name>
        <dbReference type="ChEBI" id="CHEBI:29103"/>
    </ligand>
</feature>
<evidence type="ECO:0000256" key="4">
    <source>
        <dbReference type="ARBA" id="ARBA00022679"/>
    </source>
</evidence>
<dbReference type="InterPro" id="IPR011877">
    <property type="entry name" value="Ribokinase"/>
</dbReference>
<feature type="domain" description="Carbohydrate kinase PfkB" evidence="13">
    <location>
        <begin position="2"/>
        <end position="274"/>
    </location>
</feature>
<reference evidence="14 15" key="1">
    <citation type="submission" date="2019-10" db="EMBL/GenBank/DDBJ databases">
        <title>Genome Sequences from Six Type Strain Members of the Archaeal Family Sulfolobaceae: Acidianus ambivalens, Acidianus infernus, Metallosphaera prunae, Stygiolobus azoricus, Sulfolobus metallicus, and Sulfurisphaera ohwakuensis.</title>
        <authorList>
            <person name="Counts J.A."/>
            <person name="Kelly R.M."/>
        </authorList>
    </citation>
    <scope>NUCLEOTIDE SEQUENCE [LARGE SCALE GENOMIC DNA]</scope>
    <source>
        <strain evidence="14 15">DSM 3191</strain>
    </source>
</reference>
<keyword evidence="15" id="KW-1185">Reference proteome</keyword>
<comment type="caution">
    <text evidence="14">The sequence shown here is derived from an EMBL/GenBank/DDBJ whole genome shotgun (WGS) entry which is preliminary data.</text>
</comment>
<evidence type="ECO:0000256" key="1">
    <source>
        <dbReference type="ARBA" id="ARBA00005380"/>
    </source>
</evidence>
<evidence type="ECO:0000259" key="13">
    <source>
        <dbReference type="Pfam" id="PF00294"/>
    </source>
</evidence>
<evidence type="ECO:0000256" key="7">
    <source>
        <dbReference type="ARBA" id="ARBA00022777"/>
    </source>
</evidence>
<dbReference type="Proteomes" id="UP000440125">
    <property type="component" value="Unassembled WGS sequence"/>
</dbReference>
<dbReference type="PANTHER" id="PTHR10584:SF166">
    <property type="entry name" value="RIBOKINASE"/>
    <property type="match status" value="1"/>
</dbReference>